<dbReference type="AlphaFoldDB" id="A0A151WWR6"/>
<name>A0A151WWR6_9HYME</name>
<protein>
    <recommendedName>
        <fullName evidence="3">DDE Tnp4 domain-containing protein</fullName>
    </recommendedName>
</protein>
<evidence type="ECO:0000313" key="1">
    <source>
        <dbReference type="EMBL" id="KYQ52288.1"/>
    </source>
</evidence>
<evidence type="ECO:0000313" key="2">
    <source>
        <dbReference type="Proteomes" id="UP000075809"/>
    </source>
</evidence>
<dbReference type="EMBL" id="KQ982687">
    <property type="protein sequence ID" value="KYQ52288.1"/>
    <property type="molecule type" value="Genomic_DNA"/>
</dbReference>
<gene>
    <name evidence="1" type="ORF">ALC60_08601</name>
</gene>
<keyword evidence="2" id="KW-1185">Reference proteome</keyword>
<sequence length="127" mass="15224">MEEEERDKNRHRKKNLNIIRRSLRDTQDPFNILDNTFLKLYRLSKVATVQLIEELKHFMPVLQRRTAIPQHLQILIDGTHIAIFPSQTEREHFFINRKQYHSLNVMIVSIKIISGVRDTVLVYNLYI</sequence>
<organism evidence="1 2">
    <name type="scientific">Mycetomoellerius zeteki</name>
    <dbReference type="NCBI Taxonomy" id="64791"/>
    <lineage>
        <taxon>Eukaryota</taxon>
        <taxon>Metazoa</taxon>
        <taxon>Ecdysozoa</taxon>
        <taxon>Arthropoda</taxon>
        <taxon>Hexapoda</taxon>
        <taxon>Insecta</taxon>
        <taxon>Pterygota</taxon>
        <taxon>Neoptera</taxon>
        <taxon>Endopterygota</taxon>
        <taxon>Hymenoptera</taxon>
        <taxon>Apocrita</taxon>
        <taxon>Aculeata</taxon>
        <taxon>Formicoidea</taxon>
        <taxon>Formicidae</taxon>
        <taxon>Myrmicinae</taxon>
        <taxon>Mycetomoellerius</taxon>
    </lineage>
</organism>
<reference evidence="1 2" key="1">
    <citation type="submission" date="2015-09" db="EMBL/GenBank/DDBJ databases">
        <title>Trachymyrmex zeteki WGS genome.</title>
        <authorList>
            <person name="Nygaard S."/>
            <person name="Hu H."/>
            <person name="Boomsma J."/>
            <person name="Zhang G."/>
        </authorList>
    </citation>
    <scope>NUCLEOTIDE SEQUENCE [LARGE SCALE GENOMIC DNA]</scope>
    <source>
        <strain evidence="1">Tzet28-1</strain>
        <tissue evidence="1">Whole body</tissue>
    </source>
</reference>
<evidence type="ECO:0008006" key="3">
    <source>
        <dbReference type="Google" id="ProtNLM"/>
    </source>
</evidence>
<dbReference type="Proteomes" id="UP000075809">
    <property type="component" value="Unassembled WGS sequence"/>
</dbReference>
<accession>A0A151WWR6</accession>
<proteinExistence type="predicted"/>